<organism evidence="2 3">
    <name type="scientific">Nocardioides zeicaulis</name>
    <dbReference type="NCBI Taxonomy" id="1776857"/>
    <lineage>
        <taxon>Bacteria</taxon>
        <taxon>Bacillati</taxon>
        <taxon>Actinomycetota</taxon>
        <taxon>Actinomycetes</taxon>
        <taxon>Propionibacteriales</taxon>
        <taxon>Nocardioidaceae</taxon>
        <taxon>Nocardioides</taxon>
    </lineage>
</organism>
<dbReference type="Proteomes" id="UP001589698">
    <property type="component" value="Unassembled WGS sequence"/>
</dbReference>
<dbReference type="EMBL" id="JBHLXH010000001">
    <property type="protein sequence ID" value="MFC0221234.1"/>
    <property type="molecule type" value="Genomic_DNA"/>
</dbReference>
<accession>A0ABV6DX92</accession>
<dbReference type="RefSeq" id="WP_378516933.1">
    <property type="nucleotide sequence ID" value="NZ_CBCSDI010000028.1"/>
</dbReference>
<sequence length="540" mass="57664">MTNPPTDPTNSPPPLMYDRADVELFDVDGLTHTSDQRSIGELLFDVDRHARLLLMDVSEHDAAPLLHGWPALISAASSLWHAMPEPLPTPRPESVSSPTPAAARAAQAATCMDRLDVISVGVSHRLSTKRWPGPNVPDQRLMEMADTLSKAADLTRRFAHVGPLSAAGRDDLEAARARLLHSIYVATHAVSVALLQHGRTQHAAAATPRPLTAPGERIPYAVAPVTEWVRRIGAAEAAAASFVSRRQFTHLLIGEHHPAPSSASRLNLALARWDVEAHRALAGPDWHDNVVLVTRTQAFIAGSAMTLLDTDTREHAGYPSRLVEAIGRSGAAWSDLGCRWDELTPAHARPSDVLLLAAAELRGAARELTHDGATRASSTEMLARPGAVEGLRALLVSLRHCDELAHVVDEKSTATGLTGPARVMSRRAHNDIEAGRVPIALDDEASWVSPADIHAKRTVPAPVAVIVALQASSHTVVQAATAAGAIATATVDVVPSSTTCARRNEDSSTRSTTSLREAQITPARTSMAWAPHRTGQSLAR</sequence>
<evidence type="ECO:0000256" key="1">
    <source>
        <dbReference type="SAM" id="MobiDB-lite"/>
    </source>
</evidence>
<protein>
    <recommendedName>
        <fullName evidence="4">DUF222 domain-containing protein</fullName>
    </recommendedName>
</protein>
<feature type="region of interest" description="Disordered" evidence="1">
    <location>
        <begin position="500"/>
        <end position="540"/>
    </location>
</feature>
<evidence type="ECO:0000313" key="3">
    <source>
        <dbReference type="Proteomes" id="UP001589698"/>
    </source>
</evidence>
<keyword evidence="3" id="KW-1185">Reference proteome</keyword>
<evidence type="ECO:0008006" key="4">
    <source>
        <dbReference type="Google" id="ProtNLM"/>
    </source>
</evidence>
<gene>
    <name evidence="2" type="ORF">ACFFJG_01975</name>
</gene>
<proteinExistence type="predicted"/>
<reference evidence="2 3" key="1">
    <citation type="submission" date="2024-09" db="EMBL/GenBank/DDBJ databases">
        <authorList>
            <person name="Sun Q."/>
            <person name="Mori K."/>
        </authorList>
    </citation>
    <scope>NUCLEOTIDE SEQUENCE [LARGE SCALE GENOMIC DNA]</scope>
    <source>
        <strain evidence="2 3">CCM 8654</strain>
    </source>
</reference>
<comment type="caution">
    <text evidence="2">The sequence shown here is derived from an EMBL/GenBank/DDBJ whole genome shotgun (WGS) entry which is preliminary data.</text>
</comment>
<evidence type="ECO:0000313" key="2">
    <source>
        <dbReference type="EMBL" id="MFC0221234.1"/>
    </source>
</evidence>
<name>A0ABV6DX92_9ACTN</name>